<protein>
    <submittedName>
        <fullName evidence="4">PWWP domain-containing protein</fullName>
    </submittedName>
</protein>
<dbReference type="AlphaFoldDB" id="A0A0R3S4S2"/>
<evidence type="ECO:0000313" key="4">
    <source>
        <dbReference type="WBParaSite" id="EEL_0000979101-mRNA-1"/>
    </source>
</evidence>
<feature type="compositionally biased region" description="Polar residues" evidence="1">
    <location>
        <begin position="21"/>
        <end position="34"/>
    </location>
</feature>
<feature type="compositionally biased region" description="Basic and acidic residues" evidence="1">
    <location>
        <begin position="35"/>
        <end position="46"/>
    </location>
</feature>
<dbReference type="WBParaSite" id="EEL_0000979101-mRNA-1">
    <property type="protein sequence ID" value="EEL_0000979101-mRNA-1"/>
    <property type="gene ID" value="EEL_0000979101"/>
</dbReference>
<name>A0A0R3S4S2_9BILA</name>
<accession>A0A0R3S4S2</accession>
<keyword evidence="3" id="KW-1185">Reference proteome</keyword>
<reference evidence="4" key="1">
    <citation type="submission" date="2017-02" db="UniProtKB">
        <authorList>
            <consortium name="WormBaseParasite"/>
        </authorList>
    </citation>
    <scope>IDENTIFICATION</scope>
</reference>
<dbReference type="InterPro" id="IPR000313">
    <property type="entry name" value="PWWP_dom"/>
</dbReference>
<dbReference type="Proteomes" id="UP000050640">
    <property type="component" value="Unplaced"/>
</dbReference>
<evidence type="ECO:0000259" key="2">
    <source>
        <dbReference type="PROSITE" id="PS50812"/>
    </source>
</evidence>
<dbReference type="PROSITE" id="PS50812">
    <property type="entry name" value="PWWP"/>
    <property type="match status" value="1"/>
</dbReference>
<dbReference type="Gene3D" id="2.30.30.140">
    <property type="match status" value="1"/>
</dbReference>
<proteinExistence type="predicted"/>
<organism evidence="3 4">
    <name type="scientific">Elaeophora elaphi</name>
    <dbReference type="NCBI Taxonomy" id="1147741"/>
    <lineage>
        <taxon>Eukaryota</taxon>
        <taxon>Metazoa</taxon>
        <taxon>Ecdysozoa</taxon>
        <taxon>Nematoda</taxon>
        <taxon>Chromadorea</taxon>
        <taxon>Rhabditida</taxon>
        <taxon>Spirurina</taxon>
        <taxon>Spiruromorpha</taxon>
        <taxon>Filarioidea</taxon>
        <taxon>Onchocercidae</taxon>
        <taxon>Elaeophora</taxon>
    </lineage>
</organism>
<evidence type="ECO:0000313" key="3">
    <source>
        <dbReference type="Proteomes" id="UP000050640"/>
    </source>
</evidence>
<feature type="region of interest" description="Disordered" evidence="1">
    <location>
        <begin position="21"/>
        <end position="51"/>
    </location>
</feature>
<evidence type="ECO:0000256" key="1">
    <source>
        <dbReference type="SAM" id="MobiDB-lite"/>
    </source>
</evidence>
<sequence>LFESRVLVTAKNRRAGSNLIRSNASSETVGSLSKSNHEPSKNKDVRNVGCGSTRRFKSDKIRRAFSTEYSIRKPVSDSLHMTFVRQSNEHDTPTGCRSRPLSLDFSHQQPSAMPSVNRSLIQFTASASVPPYHSPEIKKMELDELKKVSSKAGTGSNIRKQGDSHRPPIKIVLKPVKKCEMNPPLRAKCDAQYSTPVNSSDGLTEASIRSVPDLRYPPAIEKAVFKIRSSIPPRRSDTGCPPMIKATSTGIKSHLDCENDGNEFIGVKNCMSSTENISQLLSGRRGAQEMCTTETEIVDNFAVALTENNGFSIGDIVWARNGMFPYWPGRIHEFVKENKKGGASIVWYGDNTYTPFIEFSRIERFAESYETRFNPMRPDLKYHKAVANAIISSLPNRGYFEKKLSSQVHEVLMKEKVDLGEVNIITKCKKRTSSGSSSRRRKIAAAKMETQETERTEIAKAVIPSGKLNGDESVDVDPPSSSTSLITVTYDSDALITLGTASKASVIPKTDSFDPKRSVTGNNTPSLVITYDFDEL</sequence>
<dbReference type="SUPFAM" id="SSF63748">
    <property type="entry name" value="Tudor/PWWP/MBT"/>
    <property type="match status" value="1"/>
</dbReference>
<dbReference type="Pfam" id="PF00855">
    <property type="entry name" value="PWWP"/>
    <property type="match status" value="1"/>
</dbReference>
<feature type="domain" description="PWWP" evidence="2">
    <location>
        <begin position="313"/>
        <end position="368"/>
    </location>
</feature>